<evidence type="ECO:0000313" key="1">
    <source>
        <dbReference type="EMBL" id="QXH43074.1"/>
    </source>
</evidence>
<organism evidence="1 2">
    <name type="scientific">Pseudomonas sessilinigenes</name>
    <dbReference type="NCBI Taxonomy" id="658629"/>
    <lineage>
        <taxon>Bacteria</taxon>
        <taxon>Pseudomonadati</taxon>
        <taxon>Pseudomonadota</taxon>
        <taxon>Gammaproteobacteria</taxon>
        <taxon>Pseudomonadales</taxon>
        <taxon>Pseudomonadaceae</taxon>
        <taxon>Pseudomonas</taxon>
    </lineage>
</organism>
<proteinExistence type="predicted"/>
<dbReference type="EMBL" id="CP077074">
    <property type="protein sequence ID" value="QXH43074.1"/>
    <property type="molecule type" value="Genomic_DNA"/>
</dbReference>
<accession>A0ABX8MXU7</accession>
<dbReference type="RefSeq" id="WP_124346484.1">
    <property type="nucleotide sequence ID" value="NZ_CP027706.1"/>
</dbReference>
<evidence type="ECO:0000313" key="2">
    <source>
        <dbReference type="Proteomes" id="UP000693952"/>
    </source>
</evidence>
<gene>
    <name evidence="1" type="ORF">KSS89_12920</name>
</gene>
<sequence length="262" mass="29577">MGFVKTAEEVKEIQKLLADGKFTTEGVTVELQTTPEFVRSVLAPCFEPGDTPTAYVNISKWQSAMCGEFDCAIVFLKCRYKEHEGTTMLWIIVSGDMPVAIGREMWGEPKKTGTTQIYMDGHQFYGFAERNGQRLIEVSAEFGEDLGPVSYEGLDFELKASPHVKGIGLQDKVILTCMKNMENYRIRREGTATLKLTGNELDPLDSIPVVSVGKACYSQGESSWVVPWFDTLENPDAYVPFIYGQKFDDFRMFHKAKRFVKE</sequence>
<name>A0ABX8MXU7_9PSED</name>
<reference evidence="1" key="1">
    <citation type="submission" date="2021-06" db="EMBL/GenBank/DDBJ databases">
        <title>Updating the genus Pseudomonas: Description of 43 new species and partition of the Pseudomonas putida group.</title>
        <authorList>
            <person name="Girard L."/>
            <person name="Lood C."/>
            <person name="Vandamme P."/>
            <person name="Rokni-Zadeh H."/>
            <person name="van Noort V."/>
            <person name="Hofte M."/>
            <person name="Lavigne R."/>
            <person name="De Mot R."/>
        </authorList>
    </citation>
    <scope>NUCLEOTIDE SEQUENCE</scope>
    <source>
        <strain evidence="1">CMR12a</strain>
    </source>
</reference>
<dbReference type="InterPro" id="IPR023375">
    <property type="entry name" value="ADC_dom_sf"/>
</dbReference>
<dbReference type="Pfam" id="PF06314">
    <property type="entry name" value="ADC"/>
    <property type="match status" value="1"/>
</dbReference>
<keyword evidence="2" id="KW-1185">Reference proteome</keyword>
<dbReference type="SUPFAM" id="SSF160104">
    <property type="entry name" value="Acetoacetate decarboxylase-like"/>
    <property type="match status" value="1"/>
</dbReference>
<dbReference type="Gene3D" id="2.40.400.10">
    <property type="entry name" value="Acetoacetate decarboxylase-like"/>
    <property type="match status" value="1"/>
</dbReference>
<dbReference type="Proteomes" id="UP000693952">
    <property type="component" value="Chromosome"/>
</dbReference>
<protein>
    <submittedName>
        <fullName evidence="1">Acetoacetate decarboxylase family protein</fullName>
    </submittedName>
</protein>
<dbReference type="InterPro" id="IPR010451">
    <property type="entry name" value="Acetoacetate_decarboxylase"/>
</dbReference>